<accession>A0A9N7RI75</accession>
<dbReference type="Pfam" id="PF03108">
    <property type="entry name" value="DBD_Tnp_Mut"/>
    <property type="match status" value="1"/>
</dbReference>
<feature type="non-terminal residue" evidence="3">
    <location>
        <position position="1"/>
    </location>
</feature>
<keyword evidence="4" id="KW-1185">Reference proteome</keyword>
<dbReference type="PANTHER" id="PTHR31973">
    <property type="entry name" value="POLYPROTEIN, PUTATIVE-RELATED"/>
    <property type="match status" value="1"/>
</dbReference>
<feature type="non-terminal residue" evidence="3">
    <location>
        <position position="369"/>
    </location>
</feature>
<dbReference type="AlphaFoldDB" id="A0A9N7RI75"/>
<evidence type="ECO:0000313" key="4">
    <source>
        <dbReference type="Proteomes" id="UP001153555"/>
    </source>
</evidence>
<proteinExistence type="predicted"/>
<evidence type="ECO:0000313" key="3">
    <source>
        <dbReference type="EMBL" id="CAA0828842.1"/>
    </source>
</evidence>
<dbReference type="InterPro" id="IPR004332">
    <property type="entry name" value="Transposase_MuDR"/>
</dbReference>
<reference evidence="3" key="1">
    <citation type="submission" date="2019-12" db="EMBL/GenBank/DDBJ databases">
        <authorList>
            <person name="Scholes J."/>
        </authorList>
    </citation>
    <scope>NUCLEOTIDE SEQUENCE</scope>
</reference>
<feature type="region of interest" description="Disordered" evidence="1">
    <location>
        <begin position="1"/>
        <end position="90"/>
    </location>
</feature>
<dbReference type="Proteomes" id="UP001153555">
    <property type="component" value="Unassembled WGS sequence"/>
</dbReference>
<evidence type="ECO:0000259" key="2">
    <source>
        <dbReference type="Pfam" id="PF03108"/>
    </source>
</evidence>
<gene>
    <name evidence="3" type="ORF">SHERM_24537</name>
</gene>
<sequence length="369" mass="41636">NMVSEVAEVDQAKDTSEKKGEFALDESEDDDYKPSGESSSNDGLSNEDLGTDNEKYLLARREVLNSRQSLDDGNANISSAQPSSHHEADDNYIPARDIESEYEDSEGNLGMRFESVGQCRKAIQSYAIYNGCNISFIRSSSTQVEARCEVGCPWRLYASLIKGEGSVAVKTFVSSHSCHRDLNTKQATASWVAREYLPMIRKKPKMKISDIEDSISEKYGVQPSRWKLYKAKTKALKLLRGIEVEHYGKLRRYIAELQRVDKNGTFKLVLESGSVFKCFYVGFSALRQGFLQGCRPIIGFDGCFLKTFLGGVSLCAVGKDGNNQIFPLAWAVVDFENESNWKWFLYILFQDLWISDGLGWTFIRISKRL</sequence>
<dbReference type="PANTHER" id="PTHR31973:SF187">
    <property type="entry name" value="MUTATOR TRANSPOSASE MUDRA PROTEIN"/>
    <property type="match status" value="1"/>
</dbReference>
<evidence type="ECO:0000256" key="1">
    <source>
        <dbReference type="SAM" id="MobiDB-lite"/>
    </source>
</evidence>
<name>A0A9N7RI75_STRHE</name>
<feature type="compositionally biased region" description="Basic and acidic residues" evidence="1">
    <location>
        <begin position="52"/>
        <end position="64"/>
    </location>
</feature>
<feature type="domain" description="Transposase MuDR plant" evidence="2">
    <location>
        <begin position="108"/>
        <end position="164"/>
    </location>
</feature>
<dbReference type="OrthoDB" id="1746950at2759"/>
<organism evidence="3 4">
    <name type="scientific">Striga hermonthica</name>
    <name type="common">Purple witchweed</name>
    <name type="synonym">Buchnera hermonthica</name>
    <dbReference type="NCBI Taxonomy" id="68872"/>
    <lineage>
        <taxon>Eukaryota</taxon>
        <taxon>Viridiplantae</taxon>
        <taxon>Streptophyta</taxon>
        <taxon>Embryophyta</taxon>
        <taxon>Tracheophyta</taxon>
        <taxon>Spermatophyta</taxon>
        <taxon>Magnoliopsida</taxon>
        <taxon>eudicotyledons</taxon>
        <taxon>Gunneridae</taxon>
        <taxon>Pentapetalae</taxon>
        <taxon>asterids</taxon>
        <taxon>lamiids</taxon>
        <taxon>Lamiales</taxon>
        <taxon>Orobanchaceae</taxon>
        <taxon>Buchnereae</taxon>
        <taxon>Striga</taxon>
    </lineage>
</organism>
<protein>
    <recommendedName>
        <fullName evidence="2">Transposase MuDR plant domain-containing protein</fullName>
    </recommendedName>
</protein>
<dbReference type="EMBL" id="CACSLK010027752">
    <property type="protein sequence ID" value="CAA0828842.1"/>
    <property type="molecule type" value="Genomic_DNA"/>
</dbReference>
<comment type="caution">
    <text evidence="3">The sequence shown here is derived from an EMBL/GenBank/DDBJ whole genome shotgun (WGS) entry which is preliminary data.</text>
</comment>
<feature type="compositionally biased region" description="Basic and acidic residues" evidence="1">
    <location>
        <begin position="10"/>
        <end position="22"/>
    </location>
</feature>